<proteinExistence type="predicted"/>
<dbReference type="PANTHER" id="PTHR35936">
    <property type="entry name" value="MEMBRANE-BOUND LYTIC MUREIN TRANSGLYCOSYLASE F"/>
    <property type="match status" value="1"/>
</dbReference>
<dbReference type="AlphaFoldDB" id="A0A931IY71"/>
<dbReference type="Proteomes" id="UP000620139">
    <property type="component" value="Unassembled WGS sequence"/>
</dbReference>
<dbReference type="SUPFAM" id="SSF53850">
    <property type="entry name" value="Periplasmic binding protein-like II"/>
    <property type="match status" value="1"/>
</dbReference>
<keyword evidence="2" id="KW-1185">Reference proteome</keyword>
<name>A0A931IY71_9BURK</name>
<dbReference type="EMBL" id="JAEDAL010000004">
    <property type="protein sequence ID" value="MBH9553170.1"/>
    <property type="molecule type" value="Genomic_DNA"/>
</dbReference>
<evidence type="ECO:0000313" key="2">
    <source>
        <dbReference type="Proteomes" id="UP000620139"/>
    </source>
</evidence>
<dbReference type="Gene3D" id="3.40.190.10">
    <property type="entry name" value="Periplasmic binding protein-like II"/>
    <property type="match status" value="2"/>
</dbReference>
<dbReference type="PANTHER" id="PTHR35936:SF6">
    <property type="entry name" value="AMINO ACID ABC TRANSPORTER SUBSTRATE-BINDING PAAT FAMILY PROTEIN"/>
    <property type="match status" value="1"/>
</dbReference>
<accession>A0A931IY71</accession>
<evidence type="ECO:0000313" key="1">
    <source>
        <dbReference type="EMBL" id="MBH9553170.1"/>
    </source>
</evidence>
<comment type="caution">
    <text evidence="1">The sequence shown here is derived from an EMBL/GenBank/DDBJ whole genome shotgun (WGS) entry which is preliminary data.</text>
</comment>
<protein>
    <submittedName>
        <fullName evidence="1">Transporter substrate-binding domain-containing protein</fullName>
    </submittedName>
</protein>
<sequence length="270" mass="30052">MTVSWLARCNGWPQRAWPRVLVLTGLLMAAAPVRAEPASLRMGYGGTWTMPWGQIVGGEVVAGINRDIGLAVAERLGRKLEFVFLTERRAHEANLERPYDLGCGMDPSWFPDAHRFQWSPPLFEVSDRLVGHRSQRPITQLADVPKGAVVGTVRAYRYPTLQVRFANGSLRREDARDQAGALQKLSRRRTDWAVVSQQALDWYRQQHPEHELAAWSVIVQRAGYHCAVPEGANVEPSRVLEALASLEREGAIHAILARYAPAPAPQGNAP</sequence>
<organism evidence="1 2">
    <name type="scientific">Inhella gelatinilytica</name>
    <dbReference type="NCBI Taxonomy" id="2795030"/>
    <lineage>
        <taxon>Bacteria</taxon>
        <taxon>Pseudomonadati</taxon>
        <taxon>Pseudomonadota</taxon>
        <taxon>Betaproteobacteria</taxon>
        <taxon>Burkholderiales</taxon>
        <taxon>Sphaerotilaceae</taxon>
        <taxon>Inhella</taxon>
    </lineage>
</organism>
<reference evidence="1" key="1">
    <citation type="submission" date="2020-12" db="EMBL/GenBank/DDBJ databases">
        <title>The genome sequence of Inhella sp. 4Y17.</title>
        <authorList>
            <person name="Liu Y."/>
        </authorList>
    </citation>
    <scope>NUCLEOTIDE SEQUENCE</scope>
    <source>
        <strain evidence="1">4Y10</strain>
    </source>
</reference>
<dbReference type="RefSeq" id="WP_198100792.1">
    <property type="nucleotide sequence ID" value="NZ_JAEDAL010000004.1"/>
</dbReference>
<gene>
    <name evidence="1" type="ORF">I7X43_09960</name>
</gene>